<protein>
    <submittedName>
        <fullName evidence="7">DNA modification methylase</fullName>
    </submittedName>
</protein>
<evidence type="ECO:0000256" key="3">
    <source>
        <dbReference type="ARBA" id="ARBA00022679"/>
    </source>
</evidence>
<gene>
    <name evidence="7" type="ORF">DXC31_02470</name>
</gene>
<name>A0A3E4VCD6_MEDGN</name>
<keyword evidence="5" id="KW-0680">Restriction system</keyword>
<dbReference type="PROSITE" id="PS00092">
    <property type="entry name" value="N6_MTASE"/>
    <property type="match status" value="1"/>
</dbReference>
<keyword evidence="3" id="KW-0808">Transferase</keyword>
<evidence type="ECO:0000256" key="1">
    <source>
        <dbReference type="ARBA" id="ARBA00006594"/>
    </source>
</evidence>
<dbReference type="GO" id="GO:0032259">
    <property type="term" value="P:methylation"/>
    <property type="evidence" value="ECO:0007669"/>
    <property type="project" value="UniProtKB-KW"/>
</dbReference>
<evidence type="ECO:0000256" key="4">
    <source>
        <dbReference type="ARBA" id="ARBA00022691"/>
    </source>
</evidence>
<evidence type="ECO:0000259" key="6">
    <source>
        <dbReference type="SMART" id="SM00470"/>
    </source>
</evidence>
<dbReference type="Pfam" id="PF02195">
    <property type="entry name" value="ParB_N"/>
    <property type="match status" value="1"/>
</dbReference>
<proteinExistence type="inferred from homology"/>
<dbReference type="GO" id="GO:0009307">
    <property type="term" value="P:DNA restriction-modification system"/>
    <property type="evidence" value="ECO:0007669"/>
    <property type="project" value="UniProtKB-KW"/>
</dbReference>
<dbReference type="SUPFAM" id="SSF110849">
    <property type="entry name" value="ParB/Sulfiredoxin"/>
    <property type="match status" value="1"/>
</dbReference>
<comment type="similarity">
    <text evidence="1">Belongs to the N(4)/N(6)-methyltransferase family.</text>
</comment>
<evidence type="ECO:0000256" key="5">
    <source>
        <dbReference type="ARBA" id="ARBA00022747"/>
    </source>
</evidence>
<dbReference type="SUPFAM" id="SSF53335">
    <property type="entry name" value="S-adenosyl-L-methionine-dependent methyltransferases"/>
    <property type="match status" value="1"/>
</dbReference>
<dbReference type="AlphaFoldDB" id="A0A3E4VCD6"/>
<evidence type="ECO:0000313" key="7">
    <source>
        <dbReference type="EMBL" id="RGM25096.1"/>
    </source>
</evidence>
<dbReference type="Pfam" id="PF01555">
    <property type="entry name" value="N6_N4_Mtase"/>
    <property type="match status" value="1"/>
</dbReference>
<dbReference type="PIRSF" id="PIRSF036758">
    <property type="entry name" value="Aden_M_ParB"/>
    <property type="match status" value="1"/>
</dbReference>
<comment type="caution">
    <text evidence="7">The sequence shown here is derived from an EMBL/GenBank/DDBJ whole genome shotgun (WGS) entry which is preliminary data.</text>
</comment>
<dbReference type="InterPro" id="IPR003115">
    <property type="entry name" value="ParB_N"/>
</dbReference>
<reference evidence="7 8" key="1">
    <citation type="submission" date="2018-08" db="EMBL/GenBank/DDBJ databases">
        <title>A genome reference for cultivated species of the human gut microbiota.</title>
        <authorList>
            <person name="Zou Y."/>
            <person name="Xue W."/>
            <person name="Luo G."/>
        </authorList>
    </citation>
    <scope>NUCLEOTIDE SEQUENCE [LARGE SCALE GENOMIC DNA]</scope>
    <source>
        <strain evidence="7 8">TF01-20-2</strain>
    </source>
</reference>
<dbReference type="InterPro" id="IPR002052">
    <property type="entry name" value="DNA_methylase_N6_adenine_CS"/>
</dbReference>
<dbReference type="InterPro" id="IPR002295">
    <property type="entry name" value="N4/N6-MTase_EcoPI_Mod-like"/>
</dbReference>
<dbReference type="SMART" id="SM00470">
    <property type="entry name" value="ParB"/>
    <property type="match status" value="1"/>
</dbReference>
<dbReference type="Gene3D" id="3.90.1530.10">
    <property type="entry name" value="Conserved hypothetical protein from pyrococcus furiosus pfu- 392566-001, ParB domain"/>
    <property type="match status" value="1"/>
</dbReference>
<keyword evidence="2 7" id="KW-0489">Methyltransferase</keyword>
<dbReference type="Gene3D" id="3.40.50.150">
    <property type="entry name" value="Vaccinia Virus protein VP39"/>
    <property type="match status" value="1"/>
</dbReference>
<dbReference type="EMBL" id="QSSX01000004">
    <property type="protein sequence ID" value="RGM25096.1"/>
    <property type="molecule type" value="Genomic_DNA"/>
</dbReference>
<dbReference type="InterPro" id="IPR002941">
    <property type="entry name" value="DNA_methylase_N4/N6"/>
</dbReference>
<dbReference type="GO" id="GO:0003677">
    <property type="term" value="F:DNA binding"/>
    <property type="evidence" value="ECO:0007669"/>
    <property type="project" value="InterPro"/>
</dbReference>
<accession>A0A3E4VCD6</accession>
<dbReference type="CDD" id="cd16401">
    <property type="entry name" value="ParB_N_like_MT"/>
    <property type="match status" value="1"/>
</dbReference>
<dbReference type="InterPro" id="IPR015840">
    <property type="entry name" value="DNA_MeTrfase_ParB"/>
</dbReference>
<sequence>MKTEMKMESRNLADLRPAEYNPRVQLQPADPEYQNIKRSIETFGYVDPIIINQDGTIIGGHQRYNVMRDLGYTEAQVVVVDLNKNDEKALNIALNKITGEWDEIKLKDLLLDLDLNDYDLTATGFSSKEVEDLVIRLDKDVEAEDDDFDADADYESIEEPATQRGDIWILGDHRLMCGDSTDLGDVNTLMGGEEADLVITDPPYNVNYKDGSIKNDNMDEGSFEDFLQNAFLAMFESMRPGAAAYIFHADSEGLAFRRAFRDAGMKLAECLIWEKNSFVLGRQDYQWRHEPILYGWKEGAAHYFIDDRSQDTILLEDELDLESMKKEDLITYINQIVAQYKDQTTVLFENKPTKNDVHPTMKPVNLVGRLMRNSSKPGWNVLDLFGGSGSTLMAAEQIGRRAFLMELDEKFCDVIIHRWEEFTGKKAVRAGKLEVSL</sequence>
<feature type="domain" description="ParB-like N-terminal" evidence="6">
    <location>
        <begin position="8"/>
        <end position="96"/>
    </location>
</feature>
<evidence type="ECO:0000256" key="2">
    <source>
        <dbReference type="ARBA" id="ARBA00022603"/>
    </source>
</evidence>
<dbReference type="PRINTS" id="PR00506">
    <property type="entry name" value="D21N6MTFRASE"/>
</dbReference>
<dbReference type="Proteomes" id="UP000260808">
    <property type="component" value="Unassembled WGS sequence"/>
</dbReference>
<dbReference type="InterPro" id="IPR029063">
    <property type="entry name" value="SAM-dependent_MTases_sf"/>
</dbReference>
<dbReference type="InterPro" id="IPR036086">
    <property type="entry name" value="ParB/Sulfiredoxin_sf"/>
</dbReference>
<organism evidence="7 8">
    <name type="scientific">Mediterraneibacter gnavus</name>
    <name type="common">Ruminococcus gnavus</name>
    <dbReference type="NCBI Taxonomy" id="33038"/>
    <lineage>
        <taxon>Bacteria</taxon>
        <taxon>Bacillati</taxon>
        <taxon>Bacillota</taxon>
        <taxon>Clostridia</taxon>
        <taxon>Lachnospirales</taxon>
        <taxon>Lachnospiraceae</taxon>
        <taxon>Mediterraneibacter</taxon>
    </lineage>
</organism>
<keyword evidence="4" id="KW-0949">S-adenosyl-L-methionine</keyword>
<dbReference type="GO" id="GO:0008170">
    <property type="term" value="F:N-methyltransferase activity"/>
    <property type="evidence" value="ECO:0007669"/>
    <property type="project" value="InterPro"/>
</dbReference>
<evidence type="ECO:0000313" key="8">
    <source>
        <dbReference type="Proteomes" id="UP000260808"/>
    </source>
</evidence>